<dbReference type="InterPro" id="IPR013013">
    <property type="entry name" value="PTS_EIIC_1"/>
</dbReference>
<dbReference type="Proteomes" id="UP000515856">
    <property type="component" value="Chromosome"/>
</dbReference>
<gene>
    <name evidence="16" type="ORF">H9Q80_07910</name>
</gene>
<proteinExistence type="predicted"/>
<feature type="transmembrane region" description="Helical" evidence="12">
    <location>
        <begin position="375"/>
        <end position="396"/>
    </location>
</feature>
<dbReference type="InterPro" id="IPR001127">
    <property type="entry name" value="PTS_EIIA_1_perm"/>
</dbReference>
<feature type="transmembrane region" description="Helical" evidence="12">
    <location>
        <begin position="403"/>
        <end position="424"/>
    </location>
</feature>
<dbReference type="PROSITE" id="PS00371">
    <property type="entry name" value="PTS_EIIA_TYPE_1_HIS"/>
    <property type="match status" value="1"/>
</dbReference>
<feature type="transmembrane region" description="Helical" evidence="12">
    <location>
        <begin position="444"/>
        <end position="466"/>
    </location>
</feature>
<dbReference type="Pfam" id="PF00367">
    <property type="entry name" value="PTS_EIIB"/>
    <property type="match status" value="1"/>
</dbReference>
<evidence type="ECO:0000256" key="3">
    <source>
        <dbReference type="ARBA" id="ARBA00022475"/>
    </source>
</evidence>
<feature type="transmembrane region" description="Helical" evidence="12">
    <location>
        <begin position="153"/>
        <end position="176"/>
    </location>
</feature>
<dbReference type="GO" id="GO:0008982">
    <property type="term" value="F:protein-N(PI)-phosphohistidine-sugar phosphotransferase activity"/>
    <property type="evidence" value="ECO:0007669"/>
    <property type="project" value="InterPro"/>
</dbReference>
<evidence type="ECO:0000259" key="14">
    <source>
        <dbReference type="PROSITE" id="PS51098"/>
    </source>
</evidence>
<evidence type="ECO:0000256" key="12">
    <source>
        <dbReference type="SAM" id="Phobius"/>
    </source>
</evidence>
<evidence type="ECO:0000256" key="6">
    <source>
        <dbReference type="ARBA" id="ARBA00022683"/>
    </source>
</evidence>
<feature type="transmembrane region" description="Helical" evidence="12">
    <location>
        <begin position="183"/>
        <end position="204"/>
    </location>
</feature>
<dbReference type="Pfam" id="PF02378">
    <property type="entry name" value="PTS_EIIC"/>
    <property type="match status" value="1"/>
</dbReference>
<dbReference type="Gene3D" id="3.30.1360.60">
    <property type="entry name" value="Glucose permease domain IIB"/>
    <property type="match status" value="1"/>
</dbReference>
<feature type="transmembrane region" description="Helical" evidence="12">
    <location>
        <begin position="224"/>
        <end position="243"/>
    </location>
</feature>
<dbReference type="NCBIfam" id="TIGR00830">
    <property type="entry name" value="PTBA"/>
    <property type="match status" value="1"/>
</dbReference>
<keyword evidence="2" id="KW-0813">Transport</keyword>
<dbReference type="InterPro" id="IPR001996">
    <property type="entry name" value="PTS_IIB_1"/>
</dbReference>
<dbReference type="CDD" id="cd00212">
    <property type="entry name" value="PTS_IIB_glc"/>
    <property type="match status" value="1"/>
</dbReference>
<dbReference type="EMBL" id="CP060636">
    <property type="protein sequence ID" value="QNM13854.1"/>
    <property type="molecule type" value="Genomic_DNA"/>
</dbReference>
<dbReference type="RefSeq" id="WP_117579816.1">
    <property type="nucleotide sequence ID" value="NZ_CP060636.1"/>
</dbReference>
<evidence type="ECO:0000256" key="10">
    <source>
        <dbReference type="ARBA" id="ARBA00023136"/>
    </source>
</evidence>
<organism evidence="16 17">
    <name type="scientific">[Eubacterium] hominis</name>
    <dbReference type="NCBI Taxonomy" id="2764325"/>
    <lineage>
        <taxon>Bacteria</taxon>
        <taxon>Bacillati</taxon>
        <taxon>Bacillota</taxon>
        <taxon>Erysipelotrichia</taxon>
        <taxon>Erysipelotrichales</taxon>
        <taxon>Erysipelotrichaceae</taxon>
        <taxon>Amedibacillus</taxon>
    </lineage>
</organism>
<evidence type="ECO:0000256" key="4">
    <source>
        <dbReference type="ARBA" id="ARBA00022597"/>
    </source>
</evidence>
<dbReference type="SUPFAM" id="SSF51261">
    <property type="entry name" value="Duplicated hybrid motif"/>
    <property type="match status" value="1"/>
</dbReference>
<dbReference type="GO" id="GO:0090588">
    <property type="term" value="F:protein-phosphocysteine-N-acetylmuramate phosphotransferase system transporter activity"/>
    <property type="evidence" value="ECO:0007669"/>
    <property type="project" value="TreeGrafter"/>
</dbReference>
<keyword evidence="5" id="KW-0808">Transferase</keyword>
<dbReference type="GO" id="GO:0005886">
    <property type="term" value="C:plasma membrane"/>
    <property type="evidence" value="ECO:0007669"/>
    <property type="project" value="UniProtKB-SubCell"/>
</dbReference>
<dbReference type="InterPro" id="IPR050558">
    <property type="entry name" value="PTS_Sugar-Specific_Components"/>
</dbReference>
<sequence length="640" mass="67998">MTNLELAKRLVELLGGKNNVEKATHCMTRLRVTCKDTTRVDDKAIKATEGVLGLVIDGSSYQIVLGPGKVKKVTDICTDELGLPKAAGNDSNWEENKAKIKGQQKQSKLKQFLKLISEIFVPIIPAIIAAGLFNGFGSLLSQLIADGVVTGSFFQMLQLILSLLGGAFLSYFAIYTGIRAAEVFGATPAFGGMIGGISIGANIIEIAKMIGLYNETVPLESVLTTGKGGIIGVIFGVWVLSVIEKNIRKRIPDVLDLIITPFVSLLVSGVIFIFIIMPVAGFVSDGLVSLLTIIINSTNPVIRVISGFLLSALFLPMVLLGLHHGLIPIYAVQLEQMGGVSLFPVLSMGGAGQVGAAIAIYLVARKVGNKKMQGIITGALPAGFLGVGEPLIYGVTLPMGKPFITAGIGAGFGGAYIMFTQVMANAWGPSGLVAIPLMQGATGMLNFLIGLIIAYIGGFIVTKLWIKDSDVREEEENFETTNVEEKYTDQAVLYAPVTGSCIPLTEVKDEVFANKMMGDGVAFTFDGDTVVSPCDGTIVMIAATKHAIGIQGDDGVEVLIHVGLDTVSLNGEGFKASINQGDHVKKGEAILQIDHKLMKEKGMDLTTPMIITNTDQYHLAPTYNDSVIAGDTEVLKCNRK</sequence>
<keyword evidence="6" id="KW-0598">Phosphotransferase system</keyword>
<feature type="transmembrane region" description="Helical" evidence="12">
    <location>
        <begin position="301"/>
        <end position="322"/>
    </location>
</feature>
<keyword evidence="3" id="KW-1003">Cell membrane</keyword>
<evidence type="ECO:0000256" key="1">
    <source>
        <dbReference type="ARBA" id="ARBA00004651"/>
    </source>
</evidence>
<dbReference type="PROSITE" id="PS51093">
    <property type="entry name" value="PTS_EIIA_TYPE_1"/>
    <property type="match status" value="1"/>
</dbReference>
<dbReference type="PANTHER" id="PTHR30175:SF3">
    <property type="entry name" value="PTS SYSTEM N-ACETYLMURAMIC ACID-SPECIFIC EIIBC COMPONENT"/>
    <property type="match status" value="1"/>
</dbReference>
<feature type="transmembrane region" description="Helical" evidence="12">
    <location>
        <begin position="342"/>
        <end position="363"/>
    </location>
</feature>
<evidence type="ECO:0000256" key="8">
    <source>
        <dbReference type="ARBA" id="ARBA00022777"/>
    </source>
</evidence>
<reference evidence="16 17" key="1">
    <citation type="submission" date="2020-08" db="EMBL/GenBank/DDBJ databases">
        <authorList>
            <person name="Liu C."/>
            <person name="Sun Q."/>
        </authorList>
    </citation>
    <scope>NUCLEOTIDE SEQUENCE [LARGE SCALE GENOMIC DNA]</scope>
    <source>
        <strain evidence="16 17">NSJ-61</strain>
    </source>
</reference>
<feature type="transmembrane region" description="Helical" evidence="12">
    <location>
        <begin position="112"/>
        <end position="133"/>
    </location>
</feature>
<evidence type="ECO:0000256" key="9">
    <source>
        <dbReference type="ARBA" id="ARBA00022989"/>
    </source>
</evidence>
<feature type="transmembrane region" description="Helical" evidence="12">
    <location>
        <begin position="255"/>
        <end position="281"/>
    </location>
</feature>
<dbReference type="InterPro" id="IPR003352">
    <property type="entry name" value="PTS_EIIC"/>
</dbReference>
<keyword evidence="7 12" id="KW-0812">Transmembrane</keyword>
<dbReference type="PROSITE" id="PS51103">
    <property type="entry name" value="PTS_EIIC_TYPE_1"/>
    <property type="match status" value="1"/>
</dbReference>
<dbReference type="InterPro" id="IPR011055">
    <property type="entry name" value="Dup_hybrid_motif"/>
</dbReference>
<dbReference type="InterPro" id="IPR018113">
    <property type="entry name" value="PTrfase_EIIB_Cys"/>
</dbReference>
<feature type="domain" description="PTS EIIB type-1" evidence="14">
    <location>
        <begin position="4"/>
        <end position="87"/>
    </location>
</feature>
<evidence type="ECO:0000256" key="2">
    <source>
        <dbReference type="ARBA" id="ARBA00022448"/>
    </source>
</evidence>
<evidence type="ECO:0000256" key="5">
    <source>
        <dbReference type="ARBA" id="ARBA00022679"/>
    </source>
</evidence>
<dbReference type="Pfam" id="PF00358">
    <property type="entry name" value="PTS_EIIA_1"/>
    <property type="match status" value="1"/>
</dbReference>
<dbReference type="GO" id="GO:0016301">
    <property type="term" value="F:kinase activity"/>
    <property type="evidence" value="ECO:0007669"/>
    <property type="project" value="UniProtKB-KW"/>
</dbReference>
<dbReference type="SUPFAM" id="SSF55604">
    <property type="entry name" value="Glucose permease domain IIB"/>
    <property type="match status" value="1"/>
</dbReference>
<keyword evidence="10 12" id="KW-0472">Membrane</keyword>
<dbReference type="PROSITE" id="PS51098">
    <property type="entry name" value="PTS_EIIB_TYPE_1"/>
    <property type="match status" value="1"/>
</dbReference>
<protein>
    <submittedName>
        <fullName evidence="16">PTS glucose transporter subunit IIA</fullName>
    </submittedName>
</protein>
<evidence type="ECO:0000256" key="7">
    <source>
        <dbReference type="ARBA" id="ARBA00022692"/>
    </source>
</evidence>
<evidence type="ECO:0000313" key="17">
    <source>
        <dbReference type="Proteomes" id="UP000515856"/>
    </source>
</evidence>
<dbReference type="GO" id="GO:0009401">
    <property type="term" value="P:phosphoenolpyruvate-dependent sugar phosphotransferase system"/>
    <property type="evidence" value="ECO:0007669"/>
    <property type="project" value="UniProtKB-KW"/>
</dbReference>
<accession>A0A7G9GSS2</accession>
<dbReference type="KEGG" id="ehn:H9Q80_07910"/>
<feature type="domain" description="PTS EIIC type-1" evidence="15">
    <location>
        <begin position="127"/>
        <end position="477"/>
    </location>
</feature>
<dbReference type="AlphaFoldDB" id="A0A7G9GSS2"/>
<keyword evidence="17" id="KW-1185">Reference proteome</keyword>
<dbReference type="Gene3D" id="2.70.70.10">
    <property type="entry name" value="Glucose Permease (Domain IIA)"/>
    <property type="match status" value="1"/>
</dbReference>
<evidence type="ECO:0000259" key="15">
    <source>
        <dbReference type="PROSITE" id="PS51103"/>
    </source>
</evidence>
<evidence type="ECO:0000313" key="16">
    <source>
        <dbReference type="EMBL" id="QNM13854.1"/>
    </source>
</evidence>
<evidence type="ECO:0000259" key="13">
    <source>
        <dbReference type="PROSITE" id="PS51093"/>
    </source>
</evidence>
<evidence type="ECO:0000256" key="11">
    <source>
        <dbReference type="PROSITE-ProRule" id="PRU00421"/>
    </source>
</evidence>
<dbReference type="FunFam" id="2.70.70.10:FF:000001">
    <property type="entry name" value="PTS system glucose-specific IIA component"/>
    <property type="match status" value="1"/>
</dbReference>
<feature type="active site" description="Phosphocysteine intermediate; for EIIB activity" evidence="11">
    <location>
        <position position="26"/>
    </location>
</feature>
<keyword evidence="4 16" id="KW-0762">Sugar transport</keyword>
<keyword evidence="8" id="KW-0418">Kinase</keyword>
<name>A0A7G9GSS2_9FIRM</name>
<comment type="subcellular location">
    <subcellularLocation>
        <location evidence="1">Cell membrane</location>
        <topology evidence="1">Multi-pass membrane protein</topology>
    </subcellularLocation>
</comment>
<feature type="domain" description="PTS EIIA type-1" evidence="13">
    <location>
        <begin position="509"/>
        <end position="613"/>
    </location>
</feature>
<keyword evidence="9 12" id="KW-1133">Transmembrane helix</keyword>
<dbReference type="InterPro" id="IPR036878">
    <property type="entry name" value="Glu_permease_IIB"/>
</dbReference>
<dbReference type="PANTHER" id="PTHR30175">
    <property type="entry name" value="PHOSPHOTRANSFERASE SYSTEM TRANSPORT PROTEIN"/>
    <property type="match status" value="1"/>
</dbReference>